<evidence type="ECO:0008006" key="4">
    <source>
        <dbReference type="Google" id="ProtNLM"/>
    </source>
</evidence>
<sequence length="355" mass="37568">MDTQHDIALTHALADLPGPLPASGVIHLAVRHTDRFTVVGNHLAQHTELSLTAIGLGVHIQSLPAGTKVGIKALTARFPEGETRIAAALRELEAHGYLHRTRARLTNGRMVTRTVFCNQPGAALQVGAAAPMPVGPGVAPVVAPVPVAEPVPAVAGAVAATAPVPTPMAEHVPTPVAAPAVPAPAVPPVPPPAPEPVPVPQESRPPVRVPPRTAPKPPRRPLPQPRELTPELWQTASAILADLRRHAKELVLSEKDVEELVPGVAAWLERDAHPDAIRHALTTELPQPPKYPAKIVRHRLTALLPPPLPGTQELAPTRRVLVIPLQNCDRCDHAFRATEPGHCRGCRNELPAAAA</sequence>
<name>A0ABC8BSA9_9ACTN</name>
<dbReference type="KEGG" id="kab:B7C62_12080"/>
<evidence type="ECO:0000313" key="2">
    <source>
        <dbReference type="EMBL" id="ARF72921.1"/>
    </source>
</evidence>
<dbReference type="Proteomes" id="UP000192251">
    <property type="component" value="Chromosome"/>
</dbReference>
<dbReference type="AlphaFoldDB" id="A0ABC8BSA9"/>
<dbReference type="EMBL" id="CP020563">
    <property type="protein sequence ID" value="ARF72921.1"/>
    <property type="molecule type" value="Genomic_DNA"/>
</dbReference>
<proteinExistence type="predicted"/>
<protein>
    <recommendedName>
        <fullName evidence="4">DNA-binding protein</fullName>
    </recommendedName>
</protein>
<organism evidence="2 3">
    <name type="scientific">Kitasatospora albolonga</name>
    <dbReference type="NCBI Taxonomy" id="68173"/>
    <lineage>
        <taxon>Bacteria</taxon>
        <taxon>Bacillati</taxon>
        <taxon>Actinomycetota</taxon>
        <taxon>Actinomycetes</taxon>
        <taxon>Kitasatosporales</taxon>
        <taxon>Streptomycetaceae</taxon>
        <taxon>Kitasatospora</taxon>
    </lineage>
</organism>
<feature type="compositionally biased region" description="Pro residues" evidence="1">
    <location>
        <begin position="207"/>
        <end position="224"/>
    </location>
</feature>
<dbReference type="RefSeq" id="WP_084746722.1">
    <property type="nucleotide sequence ID" value="NZ_CP020563.1"/>
</dbReference>
<gene>
    <name evidence="2" type="ORF">B7C62_12080</name>
</gene>
<keyword evidence="3" id="KW-1185">Reference proteome</keyword>
<evidence type="ECO:0000256" key="1">
    <source>
        <dbReference type="SAM" id="MobiDB-lite"/>
    </source>
</evidence>
<evidence type="ECO:0000313" key="3">
    <source>
        <dbReference type="Proteomes" id="UP000192251"/>
    </source>
</evidence>
<reference evidence="2 3" key="1">
    <citation type="submission" date="2017-04" db="EMBL/GenBank/DDBJ databases">
        <title>The complete genome sequence of Streptomyces albolongus YIM 101047, the producer of novel bafilomycins and novel odoriferous sesquiterpenoids.</title>
        <authorList>
            <person name="Yin M."/>
            <person name="Jiang Y."/>
        </authorList>
    </citation>
    <scope>NUCLEOTIDE SEQUENCE [LARGE SCALE GENOMIC DNA]</scope>
    <source>
        <strain evidence="2 3">YIM 101047</strain>
    </source>
</reference>
<accession>A0ABC8BSA9</accession>
<feature type="region of interest" description="Disordered" evidence="1">
    <location>
        <begin position="192"/>
        <end position="226"/>
    </location>
</feature>